<evidence type="ECO:0000256" key="10">
    <source>
        <dbReference type="ARBA" id="ARBA00022801"/>
    </source>
</evidence>
<evidence type="ECO:0000259" key="20">
    <source>
        <dbReference type="SMART" id="SM01347"/>
    </source>
</evidence>
<dbReference type="InterPro" id="IPR004843">
    <property type="entry name" value="Calcineurin-like_PHP"/>
</dbReference>
<organism evidence="21 22">
    <name type="scientific">[Candida] railenensis</name>
    <dbReference type="NCBI Taxonomy" id="45579"/>
    <lineage>
        <taxon>Eukaryota</taxon>
        <taxon>Fungi</taxon>
        <taxon>Dikarya</taxon>
        <taxon>Ascomycota</taxon>
        <taxon>Saccharomycotina</taxon>
        <taxon>Pichiomycetes</taxon>
        <taxon>Debaryomycetaceae</taxon>
        <taxon>Kurtzmaniella</taxon>
    </lineage>
</organism>
<evidence type="ECO:0000313" key="22">
    <source>
        <dbReference type="Proteomes" id="UP000837801"/>
    </source>
</evidence>
<keyword evidence="14 16" id="KW-0539">Nucleus</keyword>
<feature type="domain" description="Mre11 DNA-binding" evidence="20">
    <location>
        <begin position="293"/>
        <end position="487"/>
    </location>
</feature>
<accession>A0A9P0VZQ0</accession>
<comment type="subcellular location">
    <subcellularLocation>
        <location evidence="3">Chromosome</location>
    </subcellularLocation>
    <subcellularLocation>
        <location evidence="2 16">Nucleus</location>
    </subcellularLocation>
</comment>
<dbReference type="OrthoDB" id="30417at2759"/>
<dbReference type="GO" id="GO:0000724">
    <property type="term" value="P:double-strand break repair via homologous recombination"/>
    <property type="evidence" value="ECO:0007669"/>
    <property type="project" value="TreeGrafter"/>
</dbReference>
<comment type="caution">
    <text evidence="21">The sequence shown here is derived from an EMBL/GenBank/DDBJ whole genome shotgun (WGS) entry which is preliminary data.</text>
</comment>
<proteinExistence type="inferred from homology"/>
<sequence>MHVSSLPKGPDTVRILITTDNHVGYNENDPIRSDDSWKTFQEITYLAKCKDVDMVLQSGDLFHINKPSKKSMYHVMRSLRLNCMGDRPCELELLSDPGLVFGDGFNTVNYEDPNLNISIPVFAISGNHDDATGEGLLSPMDLLSVAGLVNHFGKVKDNDNITLSPLLFQKGSTKLSLYGLANVRDERLFKSFRDGKVKFLRPNLAVDDWFNLICVHQNHSAHTNTSYLPESFLPSFLDLIIWGHEHECIPYPVHNSEMGFETLQPGSSVATSLSEGEAAEKNVFILNIKGNDYSLETIPLKTVRPFVMEEVSLRSEDIIPGPASKDEISQFLTGKIEDLIRRASVQFKLSNPDLFDDDEEDGISEEEIMKKIPLPLVRLRVEYSGGYEVGNPRRFSNKFVGRVANVNDVVQFYKKRGGDTSHNSRKNGITGKNGQNVRFDDPTDSIDVGSESISSEIHVQELMNEFLKQTQLALLPEDGMNNAVANFLNQEDKRSLKKYIDNEMKQETQLLLDVNIDYDSLHDGNDLRAGQIFKSVLSEIKRDNKKKLSESLWDDIDASKFKSPSTKTKAVSGKESKKRTTSKSIVSDSDLEDEEDDEDDVDDLDVIELDDDDDDDDEQILLSDSEEEEEVITKKSTTRTRAGRAAPGATKPVNPPAAKTTTRKPATKTPRARPAKSKTTKATKPPAKSKDKAAATQSGKRSVLDDLMDI</sequence>
<dbReference type="GO" id="GO:0007095">
    <property type="term" value="P:mitotic G2 DNA damage checkpoint signaling"/>
    <property type="evidence" value="ECO:0007669"/>
    <property type="project" value="TreeGrafter"/>
</dbReference>
<evidence type="ECO:0000256" key="18">
    <source>
        <dbReference type="RuleBase" id="RU003447"/>
    </source>
</evidence>
<keyword evidence="7" id="KW-0479">Metal-binding</keyword>
<evidence type="ECO:0000256" key="2">
    <source>
        <dbReference type="ARBA" id="ARBA00004123"/>
    </source>
</evidence>
<keyword evidence="13 16" id="KW-0464">Manganese</keyword>
<dbReference type="Pfam" id="PF00149">
    <property type="entry name" value="Metallophos"/>
    <property type="match status" value="1"/>
</dbReference>
<dbReference type="PIRSF" id="PIRSF000882">
    <property type="entry name" value="DSB_repair_MRE11"/>
    <property type="match status" value="1"/>
</dbReference>
<keyword evidence="11 16" id="KW-0269">Exonuclease</keyword>
<name>A0A9P0VZQ0_9ASCO</name>
<keyword evidence="12 16" id="KW-0234">DNA repair</keyword>
<dbReference type="GO" id="GO:0031573">
    <property type="term" value="P:mitotic intra-S DNA damage checkpoint signaling"/>
    <property type="evidence" value="ECO:0007669"/>
    <property type="project" value="TreeGrafter"/>
</dbReference>
<keyword evidence="9 16" id="KW-0227">DNA damage</keyword>
<evidence type="ECO:0000256" key="12">
    <source>
        <dbReference type="ARBA" id="ARBA00023204"/>
    </source>
</evidence>
<dbReference type="GO" id="GO:0006303">
    <property type="term" value="P:double-strand break repair via nonhomologous end joining"/>
    <property type="evidence" value="ECO:0007669"/>
    <property type="project" value="TreeGrafter"/>
</dbReference>
<evidence type="ECO:0000256" key="7">
    <source>
        <dbReference type="ARBA" id="ARBA00022723"/>
    </source>
</evidence>
<evidence type="ECO:0000256" key="4">
    <source>
        <dbReference type="ARBA" id="ARBA00009028"/>
    </source>
</evidence>
<dbReference type="Gene3D" id="3.30.110.110">
    <property type="entry name" value="Mre11, capping domain"/>
    <property type="match status" value="1"/>
</dbReference>
<dbReference type="FunFam" id="3.60.21.10:FF:000011">
    <property type="entry name" value="Double-strand break repair protein"/>
    <property type="match status" value="1"/>
</dbReference>
<feature type="region of interest" description="Disordered" evidence="19">
    <location>
        <begin position="562"/>
        <end position="710"/>
    </location>
</feature>
<dbReference type="InterPro" id="IPR038487">
    <property type="entry name" value="Mre11_capping_dom"/>
</dbReference>
<dbReference type="GO" id="GO:0035861">
    <property type="term" value="C:site of double-strand break"/>
    <property type="evidence" value="ECO:0007669"/>
    <property type="project" value="TreeGrafter"/>
</dbReference>
<dbReference type="InterPro" id="IPR007281">
    <property type="entry name" value="Mre11_DNA-bd"/>
</dbReference>
<evidence type="ECO:0000256" key="17">
    <source>
        <dbReference type="PIRSR" id="PIRSR000882-1"/>
    </source>
</evidence>
<evidence type="ECO:0000256" key="5">
    <source>
        <dbReference type="ARBA" id="ARBA00022454"/>
    </source>
</evidence>
<keyword evidence="15 16" id="KW-0469">Meiosis</keyword>
<evidence type="ECO:0000256" key="15">
    <source>
        <dbReference type="ARBA" id="ARBA00023254"/>
    </source>
</evidence>
<dbReference type="GO" id="GO:0000723">
    <property type="term" value="P:telomere maintenance"/>
    <property type="evidence" value="ECO:0007669"/>
    <property type="project" value="TreeGrafter"/>
</dbReference>
<evidence type="ECO:0000256" key="19">
    <source>
        <dbReference type="SAM" id="MobiDB-lite"/>
    </source>
</evidence>
<reference evidence="21" key="1">
    <citation type="submission" date="2022-03" db="EMBL/GenBank/DDBJ databases">
        <authorList>
            <person name="Legras J.-L."/>
            <person name="Devillers H."/>
            <person name="Grondin C."/>
        </authorList>
    </citation>
    <scope>NUCLEOTIDE SEQUENCE</scope>
    <source>
        <strain evidence="21">CLIB 1423</strain>
    </source>
</reference>
<feature type="compositionally biased region" description="Basic residues" evidence="19">
    <location>
        <begin position="661"/>
        <end position="681"/>
    </location>
</feature>
<dbReference type="GO" id="GO:0008296">
    <property type="term" value="F:3'-5'-DNA exonuclease activity"/>
    <property type="evidence" value="ECO:0007669"/>
    <property type="project" value="InterPro"/>
</dbReference>
<dbReference type="GO" id="GO:0097552">
    <property type="term" value="P:mitochondrial double-strand break repair via homologous recombination"/>
    <property type="evidence" value="ECO:0007669"/>
    <property type="project" value="TreeGrafter"/>
</dbReference>
<dbReference type="Gene3D" id="3.60.21.10">
    <property type="match status" value="1"/>
</dbReference>
<feature type="region of interest" description="Disordered" evidence="19">
    <location>
        <begin position="416"/>
        <end position="441"/>
    </location>
</feature>
<dbReference type="InterPro" id="IPR003701">
    <property type="entry name" value="Mre11"/>
</dbReference>
<evidence type="ECO:0000256" key="1">
    <source>
        <dbReference type="ARBA" id="ARBA00001936"/>
    </source>
</evidence>
<feature type="compositionally biased region" description="Low complexity" evidence="19">
    <location>
        <begin position="643"/>
        <end position="660"/>
    </location>
</feature>
<evidence type="ECO:0000256" key="9">
    <source>
        <dbReference type="ARBA" id="ARBA00022763"/>
    </source>
</evidence>
<dbReference type="Proteomes" id="UP000837801">
    <property type="component" value="Unassembled WGS sequence"/>
</dbReference>
<evidence type="ECO:0000256" key="13">
    <source>
        <dbReference type="ARBA" id="ARBA00023211"/>
    </source>
</evidence>
<keyword evidence="10 16" id="KW-0378">Hydrolase</keyword>
<dbReference type="GO" id="GO:0042138">
    <property type="term" value="P:meiotic DNA double-strand break formation"/>
    <property type="evidence" value="ECO:0007669"/>
    <property type="project" value="TreeGrafter"/>
</dbReference>
<dbReference type="GO" id="GO:0000014">
    <property type="term" value="F:single-stranded DNA endodeoxyribonuclease activity"/>
    <property type="evidence" value="ECO:0007669"/>
    <property type="project" value="TreeGrafter"/>
</dbReference>
<evidence type="ECO:0000256" key="8">
    <source>
        <dbReference type="ARBA" id="ARBA00022759"/>
    </source>
</evidence>
<protein>
    <recommendedName>
        <fullName evidence="16">Double-strand break repair protein</fullName>
    </recommendedName>
</protein>
<feature type="compositionally biased region" description="Polar residues" evidence="19">
    <location>
        <begin position="426"/>
        <end position="436"/>
    </location>
</feature>
<dbReference type="InterPro" id="IPR029052">
    <property type="entry name" value="Metallo-depent_PP-like"/>
</dbReference>
<comment type="cofactor">
    <cofactor evidence="1 16">
        <name>Mn(2+)</name>
        <dbReference type="ChEBI" id="CHEBI:29035"/>
    </cofactor>
</comment>
<dbReference type="PANTHER" id="PTHR10139">
    <property type="entry name" value="DOUBLE-STRAND BREAK REPAIR PROTEIN MRE11"/>
    <property type="match status" value="1"/>
</dbReference>
<dbReference type="GO" id="GO:0030145">
    <property type="term" value="F:manganese ion binding"/>
    <property type="evidence" value="ECO:0007669"/>
    <property type="project" value="UniProtKB-UniRule"/>
</dbReference>
<evidence type="ECO:0000256" key="16">
    <source>
        <dbReference type="PIRNR" id="PIRNR000882"/>
    </source>
</evidence>
<dbReference type="SUPFAM" id="SSF56300">
    <property type="entry name" value="Metallo-dependent phosphatases"/>
    <property type="match status" value="1"/>
</dbReference>
<comment type="function">
    <text evidence="16">Core component of the MRN complex, which plays a central role in double-strand break (DSB) repair, DNA recombination, maintenance of telomere integrity and meiosis. The MRN complex is involved in the repair of DNA double-strand breaks (DSBs) via homologous recombination (HR), an error-free mechanism which primarily occurs during S and G2 phases. The complex (1) mediates the end resection of damaged DNA, which generates proper single-stranded DNA, a key initial steps in HR, and is (2) required for the recruitment of other repair factors and efficient activation of ATM and ATR upon DNA damage. Within the MRN complex, MRE11 possesses both single-strand endonuclease activity and double-strand-specific 3'-5' exonuclease activity. MRE11 first endonucleolytically cleaves the 5' strand at DNA DSB ends to prevent non-homologous end joining (NHEJ) and licence HR. It then generates a single-stranded DNA gap via 3' to 5' exonucleolytic degradation, which is required for single-strand invasion and recombination.</text>
</comment>
<comment type="similarity">
    <text evidence="4 16 18">Belongs to the MRE11/RAD32 family.</text>
</comment>
<evidence type="ECO:0000256" key="14">
    <source>
        <dbReference type="ARBA" id="ARBA00023242"/>
    </source>
</evidence>
<keyword evidence="22" id="KW-1185">Reference proteome</keyword>
<evidence type="ECO:0000313" key="21">
    <source>
        <dbReference type="EMBL" id="CAH2353772.1"/>
    </source>
</evidence>
<dbReference type="NCBIfam" id="TIGR00583">
    <property type="entry name" value="mre11"/>
    <property type="match status" value="1"/>
</dbReference>
<dbReference type="CDD" id="cd00840">
    <property type="entry name" value="MPP_Mre11_N"/>
    <property type="match status" value="1"/>
</dbReference>
<dbReference type="GO" id="GO:0030870">
    <property type="term" value="C:Mre11 complex"/>
    <property type="evidence" value="ECO:0007669"/>
    <property type="project" value="UniProtKB-UniRule"/>
</dbReference>
<feature type="compositionally biased region" description="Acidic residues" evidence="19">
    <location>
        <begin position="589"/>
        <end position="630"/>
    </location>
</feature>
<keyword evidence="6 16" id="KW-0540">Nuclease</keyword>
<dbReference type="InterPro" id="IPR041796">
    <property type="entry name" value="Mre11_N"/>
</dbReference>
<dbReference type="EMBL" id="CAKXYY010000012">
    <property type="protein sequence ID" value="CAH2353772.1"/>
    <property type="molecule type" value="Genomic_DNA"/>
</dbReference>
<dbReference type="SMART" id="SM01347">
    <property type="entry name" value="Mre11_DNA_bind"/>
    <property type="match status" value="1"/>
</dbReference>
<gene>
    <name evidence="21" type="ORF">CLIB1423_12S02586</name>
</gene>
<feature type="active site" description="Proton donor" evidence="17">
    <location>
        <position position="128"/>
    </location>
</feature>
<dbReference type="PANTHER" id="PTHR10139:SF1">
    <property type="entry name" value="DOUBLE-STRAND BREAK REPAIR PROTEIN MRE11"/>
    <property type="match status" value="1"/>
</dbReference>
<evidence type="ECO:0000256" key="6">
    <source>
        <dbReference type="ARBA" id="ARBA00022722"/>
    </source>
</evidence>
<dbReference type="Pfam" id="PF04152">
    <property type="entry name" value="Mre11_DNA_bind"/>
    <property type="match status" value="1"/>
</dbReference>
<dbReference type="AlphaFoldDB" id="A0A9P0VZQ0"/>
<keyword evidence="8 16" id="KW-0255">Endonuclease</keyword>
<evidence type="ECO:0000256" key="11">
    <source>
        <dbReference type="ARBA" id="ARBA00022839"/>
    </source>
</evidence>
<keyword evidence="5" id="KW-0158">Chromosome</keyword>
<evidence type="ECO:0000256" key="3">
    <source>
        <dbReference type="ARBA" id="ARBA00004286"/>
    </source>
</evidence>